<evidence type="ECO:0000313" key="2">
    <source>
        <dbReference type="Proteomes" id="UP001164797"/>
    </source>
</evidence>
<gene>
    <name evidence="1" type="primary">9</name>
    <name evidence="1" type="ORF">SEA_OSCARSO_9</name>
</gene>
<dbReference type="KEGG" id="vg:80019573"/>
<dbReference type="GeneID" id="80019573"/>
<evidence type="ECO:0000313" key="1">
    <source>
        <dbReference type="EMBL" id="UYL87130.1"/>
    </source>
</evidence>
<proteinExistence type="predicted"/>
<name>A0A9X9P641_9CAUD</name>
<dbReference type="Proteomes" id="UP001164797">
    <property type="component" value="Segment"/>
</dbReference>
<accession>A0A9X9P641</accession>
<protein>
    <submittedName>
        <fullName evidence="1">Minor tail protein</fullName>
    </submittedName>
</protein>
<sequence length="171" mass="17902">MTTGTVTARFLAEDGTTPLSGFVRFYATTTYAAGRGVDNLPAILALQESIATLDAQGRISIELVATDDPHLSPIGWQWVAAPVVKDAGERVSIPELVFDLPGASTVKLEDITPSVELEPGVIITRGVPGPMGPASVAVSPTAPAEPGVKMWIETAADGDPDAIRLYFEDGE</sequence>
<dbReference type="RefSeq" id="YP_010754967.1">
    <property type="nucleotide sequence ID" value="NC_073466.1"/>
</dbReference>
<keyword evidence="2" id="KW-1185">Reference proteome</keyword>
<dbReference type="EMBL" id="OP434449">
    <property type="protein sequence ID" value="UYL87130.1"/>
    <property type="molecule type" value="Genomic_DNA"/>
</dbReference>
<organism evidence="1 2">
    <name type="scientific">Microbacterium phage OscarSo</name>
    <dbReference type="NCBI Taxonomy" id="2985324"/>
    <lineage>
        <taxon>Viruses</taxon>
        <taxon>Duplodnaviria</taxon>
        <taxon>Heunggongvirae</taxon>
        <taxon>Uroviricota</taxon>
        <taxon>Caudoviricetes</taxon>
        <taxon>Oscarsovirus</taxon>
        <taxon>Oscarsovirus oscarso</taxon>
    </lineage>
</organism>
<reference evidence="1" key="1">
    <citation type="submission" date="2022-09" db="EMBL/GenBank/DDBJ databases">
        <authorList>
            <person name="Washington J.M."/>
            <person name="Situmorang M.A."/>
            <person name="Garlena R.A."/>
            <person name="Russell D.A."/>
            <person name="Jacobs-Sera D."/>
            <person name="Hatfull G.F."/>
        </authorList>
    </citation>
    <scope>NUCLEOTIDE SEQUENCE</scope>
</reference>